<feature type="domain" description="Phospholipid/glycerol acyltransferase" evidence="5">
    <location>
        <begin position="86"/>
        <end position="194"/>
    </location>
</feature>
<gene>
    <name evidence="6" type="ORF">DI564_08935</name>
</gene>
<dbReference type="Proteomes" id="UP000249046">
    <property type="component" value="Unassembled WGS sequence"/>
</dbReference>
<dbReference type="SMART" id="SM00563">
    <property type="entry name" value="PlsC"/>
    <property type="match status" value="1"/>
</dbReference>
<dbReference type="EMBL" id="QFPO01000006">
    <property type="protein sequence ID" value="PZQ15443.1"/>
    <property type="molecule type" value="Genomic_DNA"/>
</dbReference>
<keyword evidence="4" id="KW-1133">Transmembrane helix</keyword>
<dbReference type="AlphaFoldDB" id="A0A2W5MDC9"/>
<dbReference type="PANTHER" id="PTHR10434:SF66">
    <property type="entry name" value="PHOSPHOLIPID_GLYCEROL ACYLTRANSFERASE DOMAIN-CONTAINING PROTEIN"/>
    <property type="match status" value="1"/>
</dbReference>
<evidence type="ECO:0000259" key="5">
    <source>
        <dbReference type="SMART" id="SM00563"/>
    </source>
</evidence>
<keyword evidence="4" id="KW-0472">Membrane</keyword>
<evidence type="ECO:0000256" key="3">
    <source>
        <dbReference type="ARBA" id="ARBA00023315"/>
    </source>
</evidence>
<accession>A0A2W5MDC9</accession>
<name>A0A2W5MDC9_9GAMM</name>
<dbReference type="CDD" id="cd07989">
    <property type="entry name" value="LPLAT_AGPAT-like"/>
    <property type="match status" value="1"/>
</dbReference>
<keyword evidence="3 6" id="KW-0012">Acyltransferase</keyword>
<dbReference type="Pfam" id="PF01553">
    <property type="entry name" value="Acyltransferase"/>
    <property type="match status" value="1"/>
</dbReference>
<organism evidence="6 7">
    <name type="scientific">Rhodanobacter denitrificans</name>
    <dbReference type="NCBI Taxonomy" id="666685"/>
    <lineage>
        <taxon>Bacteria</taxon>
        <taxon>Pseudomonadati</taxon>
        <taxon>Pseudomonadota</taxon>
        <taxon>Gammaproteobacteria</taxon>
        <taxon>Lysobacterales</taxon>
        <taxon>Rhodanobacteraceae</taxon>
        <taxon>Rhodanobacter</taxon>
    </lineage>
</organism>
<comment type="pathway">
    <text evidence="1">Lipid metabolism.</text>
</comment>
<evidence type="ECO:0000256" key="4">
    <source>
        <dbReference type="SAM" id="Phobius"/>
    </source>
</evidence>
<evidence type="ECO:0000313" key="6">
    <source>
        <dbReference type="EMBL" id="PZQ15443.1"/>
    </source>
</evidence>
<evidence type="ECO:0000313" key="7">
    <source>
        <dbReference type="Proteomes" id="UP000249046"/>
    </source>
</evidence>
<reference evidence="6 7" key="1">
    <citation type="submission" date="2017-08" db="EMBL/GenBank/DDBJ databases">
        <title>Infants hospitalized years apart are colonized by the same room-sourced microbial strains.</title>
        <authorList>
            <person name="Brooks B."/>
            <person name="Olm M.R."/>
            <person name="Firek B.A."/>
            <person name="Baker R."/>
            <person name="Thomas B.C."/>
            <person name="Morowitz M.J."/>
            <person name="Banfield J.F."/>
        </authorList>
    </citation>
    <scope>NUCLEOTIDE SEQUENCE [LARGE SCALE GENOMIC DNA]</scope>
    <source>
        <strain evidence="6">S2_005_003_R2_42</strain>
    </source>
</reference>
<dbReference type="PANTHER" id="PTHR10434">
    <property type="entry name" value="1-ACYL-SN-GLYCEROL-3-PHOSPHATE ACYLTRANSFERASE"/>
    <property type="match status" value="1"/>
</dbReference>
<protein>
    <submittedName>
        <fullName evidence="6">1-acyl-sn-glycerol-3-phosphate acyltransferase</fullName>
    </submittedName>
</protein>
<evidence type="ECO:0000256" key="2">
    <source>
        <dbReference type="ARBA" id="ARBA00022679"/>
    </source>
</evidence>
<dbReference type="SUPFAM" id="SSF69593">
    <property type="entry name" value="Glycerol-3-phosphate (1)-acyltransferase"/>
    <property type="match status" value="1"/>
</dbReference>
<sequence length="273" mass="30060">MRKALDRGWRVVGTGLSFATFGIGGVLLWLVWFPLLGLLVRDRARRTRLARRSVHHAFRLFIEWMRLLGVLDYRIEGRERLDRHGLLILANHPTLLDVVFLVSLVPEADCVVRSGLARNPFTRGPIRATDYLCNDSGAGLIEDCIASVRSGSNLIIFPEGTRTPVDGPMHLQRGAANIAARGPCDITPVLIRCEPRSLTKGLPWWRVPPRRMQYTIRIGQDIPVAPFLTAAGGEASLAARRITDHLHRCFSSGNADAAAASAAAPPERLPQTG</sequence>
<proteinExistence type="predicted"/>
<dbReference type="GO" id="GO:0003841">
    <property type="term" value="F:1-acylglycerol-3-phosphate O-acyltransferase activity"/>
    <property type="evidence" value="ECO:0007669"/>
    <property type="project" value="TreeGrafter"/>
</dbReference>
<dbReference type="InterPro" id="IPR002123">
    <property type="entry name" value="Plipid/glycerol_acylTrfase"/>
</dbReference>
<keyword evidence="4" id="KW-0812">Transmembrane</keyword>
<feature type="transmembrane region" description="Helical" evidence="4">
    <location>
        <begin position="16"/>
        <end position="40"/>
    </location>
</feature>
<dbReference type="GO" id="GO:0006654">
    <property type="term" value="P:phosphatidic acid biosynthetic process"/>
    <property type="evidence" value="ECO:0007669"/>
    <property type="project" value="TreeGrafter"/>
</dbReference>
<evidence type="ECO:0000256" key="1">
    <source>
        <dbReference type="ARBA" id="ARBA00005189"/>
    </source>
</evidence>
<comment type="caution">
    <text evidence="6">The sequence shown here is derived from an EMBL/GenBank/DDBJ whole genome shotgun (WGS) entry which is preliminary data.</text>
</comment>
<keyword evidence="2 6" id="KW-0808">Transferase</keyword>